<dbReference type="Proteomes" id="UP000582659">
    <property type="component" value="Unassembled WGS sequence"/>
</dbReference>
<dbReference type="OrthoDB" id="10368887at2759"/>
<organism evidence="4 6">
    <name type="scientific">Bursaphelenchus xylophilus</name>
    <name type="common">Pinewood nematode worm</name>
    <name type="synonym">Aphelenchoides xylophilus</name>
    <dbReference type="NCBI Taxonomy" id="6326"/>
    <lineage>
        <taxon>Eukaryota</taxon>
        <taxon>Metazoa</taxon>
        <taxon>Ecdysozoa</taxon>
        <taxon>Nematoda</taxon>
        <taxon>Chromadorea</taxon>
        <taxon>Rhabditida</taxon>
        <taxon>Tylenchina</taxon>
        <taxon>Tylenchomorpha</taxon>
        <taxon>Aphelenchoidea</taxon>
        <taxon>Aphelenchoididae</taxon>
        <taxon>Bursaphelenchus</taxon>
    </lineage>
</organism>
<evidence type="ECO:0000313" key="2">
    <source>
        <dbReference type="EMBL" id="CAD5235189.1"/>
    </source>
</evidence>
<feature type="transmembrane region" description="Helical" evidence="1">
    <location>
        <begin position="77"/>
        <end position="97"/>
    </location>
</feature>
<name>A0A1I7RK95_BURXY</name>
<keyword evidence="5" id="KW-1185">Reference proteome</keyword>
<keyword evidence="1" id="KW-1133">Transmembrane helix</keyword>
<dbReference type="EMBL" id="CAJFCV020000006">
    <property type="protein sequence ID" value="CAG9131411.1"/>
    <property type="molecule type" value="Genomic_DNA"/>
</dbReference>
<proteinExistence type="predicted"/>
<dbReference type="Proteomes" id="UP000659654">
    <property type="component" value="Unassembled WGS sequence"/>
</dbReference>
<keyword evidence="1" id="KW-0812">Transmembrane</keyword>
<evidence type="ECO:0000313" key="3">
    <source>
        <dbReference type="EMBL" id="CAG9131411.1"/>
    </source>
</evidence>
<keyword evidence="1" id="KW-0472">Membrane</keyword>
<reference evidence="6" key="1">
    <citation type="submission" date="2016-11" db="UniProtKB">
        <authorList>
            <consortium name="WormBaseParasite"/>
        </authorList>
    </citation>
    <scope>IDENTIFICATION</scope>
</reference>
<dbReference type="Proteomes" id="UP000095284">
    <property type="component" value="Unplaced"/>
</dbReference>
<reference evidence="3" key="2">
    <citation type="submission" date="2020-08" db="EMBL/GenBank/DDBJ databases">
        <authorList>
            <person name="Kikuchi T."/>
        </authorList>
    </citation>
    <scope>NUCLEOTIDE SEQUENCE</scope>
    <source>
        <strain evidence="2">Ka4C1</strain>
    </source>
</reference>
<feature type="transmembrane region" description="Helical" evidence="1">
    <location>
        <begin position="43"/>
        <end position="65"/>
    </location>
</feature>
<dbReference type="AlphaFoldDB" id="A0A1I7RK95"/>
<evidence type="ECO:0000313" key="6">
    <source>
        <dbReference type="WBParaSite" id="BXY_0112800.1"/>
    </source>
</evidence>
<evidence type="ECO:0000256" key="1">
    <source>
        <dbReference type="SAM" id="Phobius"/>
    </source>
</evidence>
<feature type="transmembrane region" description="Helical" evidence="1">
    <location>
        <begin position="117"/>
        <end position="140"/>
    </location>
</feature>
<evidence type="ECO:0000313" key="5">
    <source>
        <dbReference type="Proteomes" id="UP000659654"/>
    </source>
</evidence>
<sequence length="188" mass="21657">MAMNSNEFEVCGISTERLINTVPIVGITLCCTFTVFYCQTREFILILPLSIFILCYCLIIMGILLEKPKIFQIHIYCMKFLSTILFSGLVFYMYMLIADTKRIHKTTIAKAIVIEQIRLGTCVLAIVATAIHRFMVKIVVKEMNRRNRQKLLKESYIWLQKSMEVSRTTSIPSLIVSVPTESTDVKWV</sequence>
<dbReference type="EMBL" id="CAJFDI010000006">
    <property type="protein sequence ID" value="CAD5235189.1"/>
    <property type="molecule type" value="Genomic_DNA"/>
</dbReference>
<protein>
    <submittedName>
        <fullName evidence="2">(pine wood nematode) hypothetical protein</fullName>
    </submittedName>
</protein>
<accession>A0A1I7RK95</accession>
<gene>
    <name evidence="2" type="ORF">BXYJ_LOCUS15280</name>
</gene>
<dbReference type="WBParaSite" id="BXY_0112800.1">
    <property type="protein sequence ID" value="BXY_0112800.1"/>
    <property type="gene ID" value="BXY_0112800"/>
</dbReference>
<evidence type="ECO:0000313" key="4">
    <source>
        <dbReference type="Proteomes" id="UP000095284"/>
    </source>
</evidence>